<protein>
    <submittedName>
        <fullName evidence="2">Uncharacterized protein</fullName>
    </submittedName>
</protein>
<accession>A0A0A9HCN3</accession>
<dbReference type="AlphaFoldDB" id="A0A0A9HCN3"/>
<keyword evidence="1" id="KW-1133">Transmembrane helix</keyword>
<evidence type="ECO:0000256" key="1">
    <source>
        <dbReference type="SAM" id="Phobius"/>
    </source>
</evidence>
<evidence type="ECO:0000313" key="2">
    <source>
        <dbReference type="EMBL" id="JAE30638.1"/>
    </source>
</evidence>
<keyword evidence="1" id="KW-0472">Membrane</keyword>
<sequence>MSKLPKARSDVAVVSACGNAEQALSVPSDSPEACFSASTYASRSFNDVCLTFSAIAPIAWAAATLVSQFLLRVYWETFFSNAFSSWGWDLAISPIWRAAANLVACVEPVSSNVSRR</sequence>
<proteinExistence type="predicted"/>
<feature type="transmembrane region" description="Helical" evidence="1">
    <location>
        <begin position="48"/>
        <end position="71"/>
    </location>
</feature>
<reference evidence="2" key="2">
    <citation type="journal article" date="2015" name="Data Brief">
        <title>Shoot transcriptome of the giant reed, Arundo donax.</title>
        <authorList>
            <person name="Barrero R.A."/>
            <person name="Guerrero F.D."/>
            <person name="Moolhuijzen P."/>
            <person name="Goolsby J.A."/>
            <person name="Tidwell J."/>
            <person name="Bellgard S.E."/>
            <person name="Bellgard M.I."/>
        </authorList>
    </citation>
    <scope>NUCLEOTIDE SEQUENCE</scope>
    <source>
        <tissue evidence="2">Shoot tissue taken approximately 20 cm above the soil surface</tissue>
    </source>
</reference>
<name>A0A0A9HCN3_ARUDO</name>
<reference evidence="2" key="1">
    <citation type="submission" date="2014-09" db="EMBL/GenBank/DDBJ databases">
        <authorList>
            <person name="Magalhaes I.L.F."/>
            <person name="Oliveira U."/>
            <person name="Santos F.R."/>
            <person name="Vidigal T.H.D.A."/>
            <person name="Brescovit A.D."/>
            <person name="Santos A.J."/>
        </authorList>
    </citation>
    <scope>NUCLEOTIDE SEQUENCE</scope>
    <source>
        <tissue evidence="2">Shoot tissue taken approximately 20 cm above the soil surface</tissue>
    </source>
</reference>
<dbReference type="EMBL" id="GBRH01167258">
    <property type="protein sequence ID" value="JAE30638.1"/>
    <property type="molecule type" value="Transcribed_RNA"/>
</dbReference>
<keyword evidence="1" id="KW-0812">Transmembrane</keyword>
<organism evidence="2">
    <name type="scientific">Arundo donax</name>
    <name type="common">Giant reed</name>
    <name type="synonym">Donax arundinaceus</name>
    <dbReference type="NCBI Taxonomy" id="35708"/>
    <lineage>
        <taxon>Eukaryota</taxon>
        <taxon>Viridiplantae</taxon>
        <taxon>Streptophyta</taxon>
        <taxon>Embryophyta</taxon>
        <taxon>Tracheophyta</taxon>
        <taxon>Spermatophyta</taxon>
        <taxon>Magnoliopsida</taxon>
        <taxon>Liliopsida</taxon>
        <taxon>Poales</taxon>
        <taxon>Poaceae</taxon>
        <taxon>PACMAD clade</taxon>
        <taxon>Arundinoideae</taxon>
        <taxon>Arundineae</taxon>
        <taxon>Arundo</taxon>
    </lineage>
</organism>